<feature type="compositionally biased region" description="Low complexity" evidence="3">
    <location>
        <begin position="519"/>
        <end position="535"/>
    </location>
</feature>
<feature type="domain" description="IMD" evidence="5">
    <location>
        <begin position="1"/>
        <end position="249"/>
    </location>
</feature>
<evidence type="ECO:0000256" key="2">
    <source>
        <dbReference type="PROSITE-ProRule" id="PRU00192"/>
    </source>
</evidence>
<keyword evidence="6" id="KW-0675">Receptor</keyword>
<dbReference type="CDD" id="cd11779">
    <property type="entry name" value="SH3_Irsp53_BAIAP2L"/>
    <property type="match status" value="1"/>
</dbReference>
<feature type="compositionally biased region" description="Pro residues" evidence="3">
    <location>
        <begin position="588"/>
        <end position="602"/>
    </location>
</feature>
<dbReference type="PROSITE" id="PS50002">
    <property type="entry name" value="SH3"/>
    <property type="match status" value="1"/>
</dbReference>
<dbReference type="SMART" id="SM00326">
    <property type="entry name" value="SH3"/>
    <property type="match status" value="1"/>
</dbReference>
<dbReference type="InterPro" id="IPR001452">
    <property type="entry name" value="SH3_domain"/>
</dbReference>
<dbReference type="PANTHER" id="PTHR14206:SF7">
    <property type="entry name" value="INSULIN RECEPTOR SUBSTRATE 53 KDA, ISOFORM A"/>
    <property type="match status" value="1"/>
</dbReference>
<keyword evidence="6" id="KW-0808">Transferase</keyword>
<keyword evidence="1 2" id="KW-0728">SH3 domain</keyword>
<evidence type="ECO:0000256" key="1">
    <source>
        <dbReference type="ARBA" id="ARBA00022443"/>
    </source>
</evidence>
<accession>A0A224Z227</accession>
<feature type="compositionally biased region" description="Low complexity" evidence="3">
    <location>
        <begin position="542"/>
        <end position="559"/>
    </location>
</feature>
<dbReference type="Pfam" id="PF00018">
    <property type="entry name" value="SH3_1"/>
    <property type="match status" value="1"/>
</dbReference>
<dbReference type="GO" id="GO:0030838">
    <property type="term" value="P:positive regulation of actin filament polymerization"/>
    <property type="evidence" value="ECO:0007669"/>
    <property type="project" value="TreeGrafter"/>
</dbReference>
<protein>
    <submittedName>
        <fullName evidence="6">Insulin receptor tyrosine kinase substrate</fullName>
    </submittedName>
</protein>
<feature type="compositionally biased region" description="Low complexity" evidence="3">
    <location>
        <begin position="644"/>
        <end position="654"/>
    </location>
</feature>
<reference evidence="6" key="1">
    <citation type="journal article" date="2017" name="Parasit. Vectors">
        <title>Sialotranscriptomics of Rhipicephalus zambeziensis reveals intricate expression profiles of secretory proteins and suggests tight temporal transcriptional regulation during blood-feeding.</title>
        <authorList>
            <person name="de Castro M.H."/>
            <person name="de Klerk D."/>
            <person name="Pienaar R."/>
            <person name="Rees D.J.G."/>
            <person name="Mans B.J."/>
        </authorList>
    </citation>
    <scope>NUCLEOTIDE SEQUENCE</scope>
    <source>
        <tissue evidence="6">Salivary glands</tissue>
    </source>
</reference>
<feature type="region of interest" description="Disordered" evidence="3">
    <location>
        <begin position="414"/>
        <end position="446"/>
    </location>
</feature>
<feature type="domain" description="SH3" evidence="4">
    <location>
        <begin position="350"/>
        <end position="411"/>
    </location>
</feature>
<dbReference type="CDD" id="cd07605">
    <property type="entry name" value="I-BAR_IMD"/>
    <property type="match status" value="1"/>
</dbReference>
<dbReference type="GO" id="GO:0005829">
    <property type="term" value="C:cytosol"/>
    <property type="evidence" value="ECO:0007669"/>
    <property type="project" value="TreeGrafter"/>
</dbReference>
<proteinExistence type="predicted"/>
<dbReference type="GO" id="GO:0051764">
    <property type="term" value="P:actin crosslink formation"/>
    <property type="evidence" value="ECO:0007669"/>
    <property type="project" value="TreeGrafter"/>
</dbReference>
<keyword evidence="6" id="KW-0418">Kinase</keyword>
<sequence length="704" mass="74844">MAEYEEMVRLVDGAYKNILEKFNPCARQLIAAGKTYLKALHAAVAASKGYMDAISRLARHAHQATWGGCTDIGTALMQLVDVQKEIENQQMNVLKAFYVDVIVPLESNIEKDAKVVASEQKRFMQQQKTHHESYLKIASLVKKQRKKSRAGNRGSNVDKEIKQMQSLEEEKGKLDGFCESSLKQAITQERRRFGFVLERQCSLAKHYMAYTAKGHALLQQNVEGWLDIVRTRETLPESISKIFNTVPELRLPIRCSSEYACSGILSDPECSYGGSLSRRLPRSTDNSCVDLRSLIADPYGLPPRSSIARAKSDFNLASSTASLDSAEYVTPSRGGGSPLAGGMALGVASGDRPRVRALYAYLSSGEHQLSFHEGDVIALVGGRNKGWQYGVNLRNNRCGWFPIAYTEPHDPGDASDFDSFISGSDSSAAVPSSSSESSGGSSGLGRWRPRSTYFATDFMLPPGPAPRRPLSSFIDAPSFPLRLDPGGEDVTDEPHHRGLQPNLLPASGSPGRGRGGEAGSSSSGVSSTASSATGIPSGGGSSSSCGATPSATSSTAPATIHPVYGRHTPVAAGCGTLRPPRRSMTSPCPFPLLPPPKLPPPGSLLHGSSDSGFGNEATSLAGAAAPAAAAAAAVVGTTGAPGVVTSTTTVPSSPDVKATTATLTRQDSVREEDEEQEEQPRDNVFSSVKLKKVLTDDRSAPMIT</sequence>
<dbReference type="SUPFAM" id="SSF103657">
    <property type="entry name" value="BAR/IMD domain-like"/>
    <property type="match status" value="1"/>
</dbReference>
<dbReference type="GO" id="GO:0007009">
    <property type="term" value="P:plasma membrane organization"/>
    <property type="evidence" value="ECO:0007669"/>
    <property type="project" value="InterPro"/>
</dbReference>
<dbReference type="GO" id="GO:0005654">
    <property type="term" value="C:nucleoplasm"/>
    <property type="evidence" value="ECO:0007669"/>
    <property type="project" value="TreeGrafter"/>
</dbReference>
<name>A0A224Z227_9ACAR</name>
<feature type="compositionally biased region" description="Low complexity" evidence="3">
    <location>
        <begin position="417"/>
        <end position="439"/>
    </location>
</feature>
<feature type="region of interest" description="Disordered" evidence="3">
    <location>
        <begin position="466"/>
        <end position="609"/>
    </location>
</feature>
<dbReference type="InterPro" id="IPR036028">
    <property type="entry name" value="SH3-like_dom_sf"/>
</dbReference>
<dbReference type="AlphaFoldDB" id="A0A224Z227"/>
<evidence type="ECO:0000259" key="4">
    <source>
        <dbReference type="PROSITE" id="PS50002"/>
    </source>
</evidence>
<dbReference type="InterPro" id="IPR013606">
    <property type="entry name" value="I-BAR_dom"/>
</dbReference>
<dbReference type="Gene3D" id="1.20.1270.60">
    <property type="entry name" value="Arfaptin homology (AH) domain/BAR domain"/>
    <property type="match status" value="1"/>
</dbReference>
<dbReference type="SUPFAM" id="SSF50044">
    <property type="entry name" value="SH3-domain"/>
    <property type="match status" value="1"/>
</dbReference>
<dbReference type="PROSITE" id="PS51338">
    <property type="entry name" value="IMD"/>
    <property type="match status" value="1"/>
</dbReference>
<dbReference type="PANTHER" id="PTHR14206">
    <property type="entry name" value="BRAIN-SPECIFIC ANGIOGENESIS INHIBITOR 1-ASSOCIATED PROTEIN 2"/>
    <property type="match status" value="1"/>
</dbReference>
<dbReference type="FunFam" id="2.30.30.40:FF:000188">
    <property type="entry name" value="Insulin receptor tyrosine kinase substrate"/>
    <property type="match status" value="1"/>
</dbReference>
<evidence type="ECO:0000259" key="5">
    <source>
        <dbReference type="PROSITE" id="PS51338"/>
    </source>
</evidence>
<dbReference type="InterPro" id="IPR027267">
    <property type="entry name" value="AH/BAR_dom_sf"/>
</dbReference>
<evidence type="ECO:0000256" key="3">
    <source>
        <dbReference type="SAM" id="MobiDB-lite"/>
    </source>
</evidence>
<dbReference type="Pfam" id="PF08397">
    <property type="entry name" value="IMD"/>
    <property type="match status" value="1"/>
</dbReference>
<dbReference type="InterPro" id="IPR027681">
    <property type="entry name" value="IRSp53/IRTKS/Pinkbar"/>
</dbReference>
<evidence type="ECO:0000313" key="6">
    <source>
        <dbReference type="EMBL" id="MAA20274.1"/>
    </source>
</evidence>
<dbReference type="EMBL" id="GFPF01009128">
    <property type="protein sequence ID" value="MAA20274.1"/>
    <property type="molecule type" value="Transcribed_RNA"/>
</dbReference>
<dbReference type="GO" id="GO:0051017">
    <property type="term" value="P:actin filament bundle assembly"/>
    <property type="evidence" value="ECO:0007669"/>
    <property type="project" value="TreeGrafter"/>
</dbReference>
<dbReference type="GO" id="GO:0016301">
    <property type="term" value="F:kinase activity"/>
    <property type="evidence" value="ECO:0007669"/>
    <property type="project" value="UniProtKB-KW"/>
</dbReference>
<dbReference type="Gene3D" id="2.30.30.40">
    <property type="entry name" value="SH3 Domains"/>
    <property type="match status" value="1"/>
</dbReference>
<organism evidence="6">
    <name type="scientific">Rhipicephalus zambeziensis</name>
    <dbReference type="NCBI Taxonomy" id="60191"/>
    <lineage>
        <taxon>Eukaryota</taxon>
        <taxon>Metazoa</taxon>
        <taxon>Ecdysozoa</taxon>
        <taxon>Arthropoda</taxon>
        <taxon>Chelicerata</taxon>
        <taxon>Arachnida</taxon>
        <taxon>Acari</taxon>
        <taxon>Parasitiformes</taxon>
        <taxon>Ixodida</taxon>
        <taxon>Ixodoidea</taxon>
        <taxon>Ixodidae</taxon>
        <taxon>Rhipicephalinae</taxon>
        <taxon>Rhipicephalus</taxon>
        <taxon>Rhipicephalus</taxon>
    </lineage>
</organism>
<feature type="region of interest" description="Disordered" evidence="3">
    <location>
        <begin position="644"/>
        <end position="685"/>
    </location>
</feature>